<evidence type="ECO:0000256" key="9">
    <source>
        <dbReference type="ARBA" id="ARBA00038424"/>
    </source>
</evidence>
<feature type="domain" description="Dynein regulatory complex protein 1/2 N-terminal" evidence="14">
    <location>
        <begin position="16"/>
        <end position="105"/>
    </location>
</feature>
<keyword evidence="5" id="KW-0969">Cilium</keyword>
<evidence type="ECO:0000256" key="4">
    <source>
        <dbReference type="ARBA" id="ARBA00023054"/>
    </source>
</evidence>
<evidence type="ECO:0000313" key="16">
    <source>
        <dbReference type="Proteomes" id="UP000037510"/>
    </source>
</evidence>
<dbReference type="STRING" id="104452.A0A0L7LIE0"/>
<evidence type="ECO:0000259" key="14">
    <source>
        <dbReference type="Pfam" id="PF14772"/>
    </source>
</evidence>
<keyword evidence="6" id="KW-0206">Cytoskeleton</keyword>
<keyword evidence="2" id="KW-0963">Cytoplasm</keyword>
<evidence type="ECO:0000256" key="2">
    <source>
        <dbReference type="ARBA" id="ARBA00022490"/>
    </source>
</evidence>
<dbReference type="AlphaFoldDB" id="A0A0L7LIE0"/>
<dbReference type="InterPro" id="IPR039750">
    <property type="entry name" value="DRC1/DRC2"/>
</dbReference>
<evidence type="ECO:0000256" key="7">
    <source>
        <dbReference type="ARBA" id="ARBA00023273"/>
    </source>
</evidence>
<organism evidence="15 16">
    <name type="scientific">Operophtera brumata</name>
    <name type="common">Winter moth</name>
    <name type="synonym">Phalaena brumata</name>
    <dbReference type="NCBI Taxonomy" id="104452"/>
    <lineage>
        <taxon>Eukaryota</taxon>
        <taxon>Metazoa</taxon>
        <taxon>Ecdysozoa</taxon>
        <taxon>Arthropoda</taxon>
        <taxon>Hexapoda</taxon>
        <taxon>Insecta</taxon>
        <taxon>Pterygota</taxon>
        <taxon>Neoptera</taxon>
        <taxon>Endopterygota</taxon>
        <taxon>Lepidoptera</taxon>
        <taxon>Glossata</taxon>
        <taxon>Ditrysia</taxon>
        <taxon>Geometroidea</taxon>
        <taxon>Geometridae</taxon>
        <taxon>Larentiinae</taxon>
        <taxon>Operophtera</taxon>
    </lineage>
</organism>
<sequence length="463" mass="53175">MVSKEAKQAQKEKKKLEKLKAEIAARARLKRMELQREVAAQALKKGELDKSWRQMMLKINEPVFHQDIEVMWHVFERVYDKKDQLITYTMQLTDVADDQFQRTISSFCNTIDTTINKFLADLDAISEDNNKRTADLLKRGEDDAARIITEHNAAETHLQLLLYHAHTTSDTLAWTTRGENLVKADEEMSKYANDRENLRSFLENNYNAMWDSYKAVLKAYVVNTAENQKEVRKLRVKENLMADIIASQGKKIANSGGLLKRLRSELAAYESGTKQAVFRDRRNRHRDACYRLKKSLYGGVDTDVKRLATLVKSSDDTVEYLEAAYKKGEKILRMAALCRKFETQREKVLPYGSFIPQSPTQAKTSVRQQPDDSLVVNAISTTCGLTRLWQRISKAELTKRALSREKMLLEQENAALVRKIKMYGEKKVNPDTFKCICGSPDRKTTLTQPVAVEGVFEISKFKL</sequence>
<evidence type="ECO:0000256" key="3">
    <source>
        <dbReference type="ARBA" id="ARBA00022846"/>
    </source>
</evidence>
<dbReference type="GO" id="GO:0070286">
    <property type="term" value="P:axonemal dynein complex assembly"/>
    <property type="evidence" value="ECO:0007669"/>
    <property type="project" value="InterPro"/>
</dbReference>
<protein>
    <recommendedName>
        <fullName evidence="10">Dynein regulatory complex subunit 2</fullName>
    </recommendedName>
    <alternativeName>
        <fullName evidence="11">Coiled-coil domain-containing protein 65</fullName>
    </alternativeName>
</protein>
<dbReference type="GO" id="GO:0003352">
    <property type="term" value="P:regulation of cilium movement"/>
    <property type="evidence" value="ECO:0007669"/>
    <property type="project" value="TreeGrafter"/>
</dbReference>
<comment type="function">
    <text evidence="12">Component of the nexin-dynein regulatory complex (N-DRC), a key regulator of ciliary/flagellar motility which maintains the alignment and integrity of the distal axoneme and regulates microtubule sliding in motile axonemes. Plays a critical role in the assembly of N-DRC and also stabilizes the assembly of multiple inner dynein arms and radial spokes. Coassembles with DRC1 to form a central scaffold needed for assembly of the N-DRC and its attachment to the outer doublet microtubules.</text>
</comment>
<dbReference type="EMBL" id="JTDY01000983">
    <property type="protein sequence ID" value="KOB75202.1"/>
    <property type="molecule type" value="Genomic_DNA"/>
</dbReference>
<comment type="similarity">
    <text evidence="9">Belongs to the DRC2 family.</text>
</comment>
<dbReference type="InterPro" id="IPR039505">
    <property type="entry name" value="DRC1/2_N"/>
</dbReference>
<evidence type="ECO:0000256" key="8">
    <source>
        <dbReference type="ARBA" id="ARBA00037841"/>
    </source>
</evidence>
<evidence type="ECO:0000256" key="12">
    <source>
        <dbReference type="ARBA" id="ARBA00045865"/>
    </source>
</evidence>
<keyword evidence="3" id="KW-0282">Flagellum</keyword>
<evidence type="ECO:0000256" key="5">
    <source>
        <dbReference type="ARBA" id="ARBA00023069"/>
    </source>
</evidence>
<evidence type="ECO:0000256" key="13">
    <source>
        <dbReference type="SAM" id="Coils"/>
    </source>
</evidence>
<evidence type="ECO:0000256" key="11">
    <source>
        <dbReference type="ARBA" id="ARBA00041517"/>
    </source>
</evidence>
<dbReference type="GO" id="GO:0060285">
    <property type="term" value="P:cilium-dependent cell motility"/>
    <property type="evidence" value="ECO:0007669"/>
    <property type="project" value="TreeGrafter"/>
</dbReference>
<dbReference type="PANTHER" id="PTHR21625">
    <property type="entry name" value="NYD-SP28 PROTEIN"/>
    <property type="match status" value="1"/>
</dbReference>
<keyword evidence="16" id="KW-1185">Reference proteome</keyword>
<proteinExistence type="inferred from homology"/>
<evidence type="ECO:0000256" key="1">
    <source>
        <dbReference type="ARBA" id="ARBA00004611"/>
    </source>
</evidence>
<evidence type="ECO:0000256" key="6">
    <source>
        <dbReference type="ARBA" id="ARBA00023212"/>
    </source>
</evidence>
<feature type="coiled-coil region" evidence="13">
    <location>
        <begin position="2"/>
        <end position="29"/>
    </location>
</feature>
<keyword evidence="4 13" id="KW-0175">Coiled coil</keyword>
<evidence type="ECO:0000256" key="10">
    <source>
        <dbReference type="ARBA" id="ARBA00040899"/>
    </source>
</evidence>
<reference evidence="15 16" key="1">
    <citation type="journal article" date="2015" name="Genome Biol. Evol.">
        <title>The genome of winter moth (Operophtera brumata) provides a genomic perspective on sexual dimorphism and phenology.</title>
        <authorList>
            <person name="Derks M.F."/>
            <person name="Smit S."/>
            <person name="Salis L."/>
            <person name="Schijlen E."/>
            <person name="Bossers A."/>
            <person name="Mateman C."/>
            <person name="Pijl A.S."/>
            <person name="de Ridder D."/>
            <person name="Groenen M.A."/>
            <person name="Visser M.E."/>
            <person name="Megens H.J."/>
        </authorList>
    </citation>
    <scope>NUCLEOTIDE SEQUENCE [LARGE SCALE GENOMIC DNA]</scope>
    <source>
        <strain evidence="15">WM2013NL</strain>
        <tissue evidence="15">Head and thorax</tissue>
    </source>
</reference>
<dbReference type="Proteomes" id="UP000037510">
    <property type="component" value="Unassembled WGS sequence"/>
</dbReference>
<evidence type="ECO:0000313" key="15">
    <source>
        <dbReference type="EMBL" id="KOB75202.1"/>
    </source>
</evidence>
<accession>A0A0L7LIE0</accession>
<dbReference type="Pfam" id="PF14772">
    <property type="entry name" value="NYD-SP28"/>
    <property type="match status" value="1"/>
</dbReference>
<comment type="subcellular location">
    <subcellularLocation>
        <location evidence="1">Cytoplasm</location>
        <location evidence="1">Cytoskeleton</location>
        <location evidence="1">Flagellum axoneme</location>
    </subcellularLocation>
    <subcellularLocation>
        <location evidence="8">Cytoplasm</location>
        <location evidence="8">Cytoskeleton</location>
        <location evidence="8">Flagellum basal body</location>
    </subcellularLocation>
</comment>
<name>A0A0L7LIE0_OPEBR</name>
<gene>
    <name evidence="15" type="ORF">OBRU01_08005</name>
</gene>
<dbReference type="PANTHER" id="PTHR21625:SF0">
    <property type="entry name" value="DYNEIN REGULATORY COMPLEX SUBUNIT 2"/>
    <property type="match status" value="1"/>
</dbReference>
<dbReference type="GO" id="GO:0005858">
    <property type="term" value="C:axonemal dynein complex"/>
    <property type="evidence" value="ECO:0007669"/>
    <property type="project" value="InterPro"/>
</dbReference>
<feature type="coiled-coil region" evidence="13">
    <location>
        <begin position="392"/>
        <end position="419"/>
    </location>
</feature>
<keyword evidence="7" id="KW-0966">Cell projection</keyword>
<comment type="caution">
    <text evidence="15">The sequence shown here is derived from an EMBL/GenBank/DDBJ whole genome shotgun (WGS) entry which is preliminary data.</text>
</comment>